<feature type="transmembrane region" description="Helical" evidence="1">
    <location>
        <begin position="9"/>
        <end position="26"/>
    </location>
</feature>
<sequence>MSAWKLRDVIVMVVLAIVAGALYRVWDILYNFIPTALYAGQAAMTGLWMIASVLVAYIVRRPGAALLAELIAASVELILGGQWGLSNLTAGLIQGIGAELAFILFIYRGYHIVSCSLAGVLAALAAVLQWYFQYGGKALMVGTQVSYVIVALVSGAVLGGILPKLLADALYRAGVLRNFAIAQQRKAMAR</sequence>
<reference evidence="2" key="1">
    <citation type="submission" date="2022-08" db="EMBL/GenBank/DDBJ databases">
        <title>Alicyclobacillus fastidiosus DSM 17978, complete genome.</title>
        <authorList>
            <person name="Wang Q."/>
            <person name="Cai R."/>
            <person name="Wang Z."/>
        </authorList>
    </citation>
    <scope>NUCLEOTIDE SEQUENCE</scope>
    <source>
        <strain evidence="2">DSM 17978</strain>
    </source>
</reference>
<feature type="transmembrane region" description="Helical" evidence="1">
    <location>
        <begin position="112"/>
        <end position="132"/>
    </location>
</feature>
<evidence type="ECO:0000313" key="3">
    <source>
        <dbReference type="Proteomes" id="UP001164761"/>
    </source>
</evidence>
<keyword evidence="3" id="KW-1185">Reference proteome</keyword>
<feature type="transmembrane region" description="Helical" evidence="1">
    <location>
        <begin position="91"/>
        <end position="107"/>
    </location>
</feature>
<evidence type="ECO:0000313" key="2">
    <source>
        <dbReference type="EMBL" id="WAH40904.1"/>
    </source>
</evidence>
<keyword evidence="1" id="KW-0472">Membrane</keyword>
<proteinExistence type="predicted"/>
<dbReference type="RefSeq" id="WP_268004803.1">
    <property type="nucleotide sequence ID" value="NZ_BSUT01000001.1"/>
</dbReference>
<dbReference type="Proteomes" id="UP001164761">
    <property type="component" value="Chromosome"/>
</dbReference>
<gene>
    <name evidence="2" type="ORF">NZD89_21835</name>
</gene>
<name>A0ABY6ZFJ8_9BACL</name>
<protein>
    <submittedName>
        <fullName evidence="2">ECF transporter S component</fullName>
    </submittedName>
</protein>
<dbReference type="Pfam" id="PF09819">
    <property type="entry name" value="ABC_cobalt"/>
    <property type="match status" value="1"/>
</dbReference>
<dbReference type="InterPro" id="IPR017195">
    <property type="entry name" value="ABC_thiamin-permease_prd"/>
</dbReference>
<organism evidence="2 3">
    <name type="scientific">Alicyclobacillus fastidiosus</name>
    <dbReference type="NCBI Taxonomy" id="392011"/>
    <lineage>
        <taxon>Bacteria</taxon>
        <taxon>Bacillati</taxon>
        <taxon>Bacillota</taxon>
        <taxon>Bacilli</taxon>
        <taxon>Bacillales</taxon>
        <taxon>Alicyclobacillaceae</taxon>
        <taxon>Alicyclobacillus</taxon>
    </lineage>
</organism>
<feature type="transmembrane region" description="Helical" evidence="1">
    <location>
        <begin position="144"/>
        <end position="162"/>
    </location>
</feature>
<keyword evidence="1" id="KW-1133">Transmembrane helix</keyword>
<accession>A0ABY6ZFJ8</accession>
<keyword evidence="1" id="KW-0812">Transmembrane</keyword>
<dbReference type="EMBL" id="CP104067">
    <property type="protein sequence ID" value="WAH40904.1"/>
    <property type="molecule type" value="Genomic_DNA"/>
</dbReference>
<dbReference type="PIRSF" id="PIRSF037394">
    <property type="entry name" value="ABC_thiamine-permease_YkoE_prd"/>
    <property type="match status" value="1"/>
</dbReference>
<feature type="transmembrane region" description="Helical" evidence="1">
    <location>
        <begin position="66"/>
        <end position="85"/>
    </location>
</feature>
<feature type="transmembrane region" description="Helical" evidence="1">
    <location>
        <begin position="38"/>
        <end position="59"/>
    </location>
</feature>
<evidence type="ECO:0000256" key="1">
    <source>
        <dbReference type="SAM" id="Phobius"/>
    </source>
</evidence>